<dbReference type="AlphaFoldDB" id="K0RQ71"/>
<organism evidence="2 3">
    <name type="scientific">Thalassiosira oceanica</name>
    <name type="common">Marine diatom</name>
    <dbReference type="NCBI Taxonomy" id="159749"/>
    <lineage>
        <taxon>Eukaryota</taxon>
        <taxon>Sar</taxon>
        <taxon>Stramenopiles</taxon>
        <taxon>Ochrophyta</taxon>
        <taxon>Bacillariophyta</taxon>
        <taxon>Coscinodiscophyceae</taxon>
        <taxon>Thalassiosirophycidae</taxon>
        <taxon>Thalassiosirales</taxon>
        <taxon>Thalassiosiraceae</taxon>
        <taxon>Thalassiosira</taxon>
    </lineage>
</organism>
<keyword evidence="3" id="KW-1185">Reference proteome</keyword>
<name>K0RQ71_THAOC</name>
<proteinExistence type="predicted"/>
<dbReference type="OrthoDB" id="47557at2759"/>
<dbReference type="Proteomes" id="UP000266841">
    <property type="component" value="Unassembled WGS sequence"/>
</dbReference>
<feature type="compositionally biased region" description="Basic and acidic residues" evidence="1">
    <location>
        <begin position="38"/>
        <end position="50"/>
    </location>
</feature>
<reference evidence="2 3" key="1">
    <citation type="journal article" date="2012" name="Genome Biol.">
        <title>Genome and low-iron response of an oceanic diatom adapted to chronic iron limitation.</title>
        <authorList>
            <person name="Lommer M."/>
            <person name="Specht M."/>
            <person name="Roy A.S."/>
            <person name="Kraemer L."/>
            <person name="Andreson R."/>
            <person name="Gutowska M.A."/>
            <person name="Wolf J."/>
            <person name="Bergner S.V."/>
            <person name="Schilhabel M.B."/>
            <person name="Klostermeier U.C."/>
            <person name="Beiko R.G."/>
            <person name="Rosenstiel P."/>
            <person name="Hippler M."/>
            <person name="Laroche J."/>
        </authorList>
    </citation>
    <scope>NUCLEOTIDE SEQUENCE [LARGE SCALE GENOMIC DNA]</scope>
    <source>
        <strain evidence="2 3">CCMP1005</strain>
    </source>
</reference>
<feature type="non-terminal residue" evidence="2">
    <location>
        <position position="109"/>
    </location>
</feature>
<feature type="compositionally biased region" description="Basic and acidic residues" evidence="1">
    <location>
        <begin position="68"/>
        <end position="86"/>
    </location>
</feature>
<feature type="compositionally biased region" description="Polar residues" evidence="1">
    <location>
        <begin position="10"/>
        <end position="22"/>
    </location>
</feature>
<evidence type="ECO:0000256" key="1">
    <source>
        <dbReference type="SAM" id="MobiDB-lite"/>
    </source>
</evidence>
<evidence type="ECO:0000313" key="2">
    <source>
        <dbReference type="EMBL" id="EJK55938.1"/>
    </source>
</evidence>
<gene>
    <name evidence="2" type="ORF">THAOC_24265</name>
</gene>
<feature type="compositionally biased region" description="Basic and acidic residues" evidence="1">
    <location>
        <begin position="100"/>
        <end position="109"/>
    </location>
</feature>
<accession>K0RQ71</accession>
<protein>
    <submittedName>
        <fullName evidence="2">Uncharacterized protein</fullName>
    </submittedName>
</protein>
<comment type="caution">
    <text evidence="2">The sequence shown here is derived from an EMBL/GenBank/DDBJ whole genome shotgun (WGS) entry which is preliminary data.</text>
</comment>
<dbReference type="EMBL" id="AGNL01032844">
    <property type="protein sequence ID" value="EJK55938.1"/>
    <property type="molecule type" value="Genomic_DNA"/>
</dbReference>
<sequence length="109" mass="11726">MSGAGRRLGSKSSFKSTRNQTPAEKAAQNEKAQATKQKNRDARAEAERAKNKAYFLNSLAGGKTNSSEARRNRADESAQQSSRERPPANVDDATQAHSASDSKDTEAGE</sequence>
<feature type="compositionally biased region" description="Low complexity" evidence="1">
    <location>
        <begin position="23"/>
        <end position="36"/>
    </location>
</feature>
<evidence type="ECO:0000313" key="3">
    <source>
        <dbReference type="Proteomes" id="UP000266841"/>
    </source>
</evidence>
<feature type="region of interest" description="Disordered" evidence="1">
    <location>
        <begin position="1"/>
        <end position="109"/>
    </location>
</feature>